<dbReference type="Proteomes" id="UP000324222">
    <property type="component" value="Unassembled WGS sequence"/>
</dbReference>
<organism evidence="1 2">
    <name type="scientific">Portunus trituberculatus</name>
    <name type="common">Swimming crab</name>
    <name type="synonym">Neptunus trituberculatus</name>
    <dbReference type="NCBI Taxonomy" id="210409"/>
    <lineage>
        <taxon>Eukaryota</taxon>
        <taxon>Metazoa</taxon>
        <taxon>Ecdysozoa</taxon>
        <taxon>Arthropoda</taxon>
        <taxon>Crustacea</taxon>
        <taxon>Multicrustacea</taxon>
        <taxon>Malacostraca</taxon>
        <taxon>Eumalacostraca</taxon>
        <taxon>Eucarida</taxon>
        <taxon>Decapoda</taxon>
        <taxon>Pleocyemata</taxon>
        <taxon>Brachyura</taxon>
        <taxon>Eubrachyura</taxon>
        <taxon>Portunoidea</taxon>
        <taxon>Portunidae</taxon>
        <taxon>Portuninae</taxon>
        <taxon>Portunus</taxon>
    </lineage>
</organism>
<keyword evidence="2" id="KW-1185">Reference proteome</keyword>
<accession>A0A5B7CLD2</accession>
<evidence type="ECO:0000313" key="2">
    <source>
        <dbReference type="Proteomes" id="UP000324222"/>
    </source>
</evidence>
<proteinExistence type="predicted"/>
<reference evidence="1 2" key="1">
    <citation type="submission" date="2019-05" db="EMBL/GenBank/DDBJ databases">
        <title>Another draft genome of Portunus trituberculatus and its Hox gene families provides insights of decapod evolution.</title>
        <authorList>
            <person name="Jeong J.-H."/>
            <person name="Song I."/>
            <person name="Kim S."/>
            <person name="Choi T."/>
            <person name="Kim D."/>
            <person name="Ryu S."/>
            <person name="Kim W."/>
        </authorList>
    </citation>
    <scope>NUCLEOTIDE SEQUENCE [LARGE SCALE GENOMIC DNA]</scope>
    <source>
        <tissue evidence="1">Muscle</tissue>
    </source>
</reference>
<gene>
    <name evidence="1" type="ORF">E2C01_002670</name>
</gene>
<sequence length="64" mass="7725">MFRGSDAMPHNRYRVDRLIEHTNQYVEWMVLCLKAALHRQAISRLCLFHIQCLPQYYLFELLAT</sequence>
<dbReference type="AlphaFoldDB" id="A0A5B7CLD2"/>
<comment type="caution">
    <text evidence="1">The sequence shown here is derived from an EMBL/GenBank/DDBJ whole genome shotgun (WGS) entry which is preliminary data.</text>
</comment>
<protein>
    <submittedName>
        <fullName evidence="1">Uncharacterized protein</fullName>
    </submittedName>
</protein>
<dbReference type="EMBL" id="VSRR010000098">
    <property type="protein sequence ID" value="MPC10045.1"/>
    <property type="molecule type" value="Genomic_DNA"/>
</dbReference>
<evidence type="ECO:0000313" key="1">
    <source>
        <dbReference type="EMBL" id="MPC10045.1"/>
    </source>
</evidence>
<name>A0A5B7CLD2_PORTR</name>